<dbReference type="RefSeq" id="WP_270885640.1">
    <property type="nucleotide sequence ID" value="NZ_JAQFVF010000089.1"/>
</dbReference>
<feature type="domain" description="Carbohydrate kinase FGGY N-terminal" evidence="8">
    <location>
        <begin position="8"/>
        <end position="249"/>
    </location>
</feature>
<accession>A0ABW0KC66</accession>
<dbReference type="InterPro" id="IPR018485">
    <property type="entry name" value="FGGY_C"/>
</dbReference>
<gene>
    <name evidence="10" type="ORF">ACFPOG_19040</name>
</gene>
<evidence type="ECO:0000256" key="7">
    <source>
        <dbReference type="ARBA" id="ARBA00023308"/>
    </source>
</evidence>
<name>A0ABW0KC66_9BACL</name>
<comment type="similarity">
    <text evidence="1">Belongs to the FGGY kinase family.</text>
</comment>
<dbReference type="PANTHER" id="PTHR10196">
    <property type="entry name" value="SUGAR KINASE"/>
    <property type="match status" value="1"/>
</dbReference>
<evidence type="ECO:0000256" key="6">
    <source>
        <dbReference type="ARBA" id="ARBA00023157"/>
    </source>
</evidence>
<evidence type="ECO:0000256" key="3">
    <source>
        <dbReference type="ARBA" id="ARBA00022741"/>
    </source>
</evidence>
<dbReference type="InterPro" id="IPR043129">
    <property type="entry name" value="ATPase_NBD"/>
</dbReference>
<evidence type="ECO:0000256" key="4">
    <source>
        <dbReference type="ARBA" id="ARBA00022777"/>
    </source>
</evidence>
<evidence type="ECO:0000259" key="8">
    <source>
        <dbReference type="Pfam" id="PF00370"/>
    </source>
</evidence>
<dbReference type="Pfam" id="PF02782">
    <property type="entry name" value="FGGY_C"/>
    <property type="match status" value="1"/>
</dbReference>
<sequence length="499" mass="55723">MGTNHMHMLAVDFGASSGRTILGSWDGSRLTVEDIHRFANDPVQLGTSLHWDFLRLFHELKRGIHAYKQHGSGSPASIAVDTWGVDYGFVDGKGKLLGNPYHYRDARNVPAMEELLSKLPDESLYGRTGIQSLSFNTIFQLVAESCENALQVDADTRMLFMPDLFRFYLSGVRSTEYTIASTSGLLNPIARDWDRELLNQIAAPSSLFTPIVMPGTAEGHLRRDIAEELQVGPIPIVATASHDTASAVVSIPSLQGDYAYISCGTWSLMGVELDEPIMNEHARRWGFTNEGGAERKIRMLKNIMGLWLLQECKRQWELEGEALSYTEMQEMAKLERGLTCYVDPADAAFLAPGNMPQRIRHYCFQTGQQVPQTKAELVRCIVDSLAMMFRQTLDEIEHLLDRKLTAIHIVGGGIQNRLLCQLAANATGRPVIAGPVEATAIGNVMMQAKAHGEVQSLEQIRQVVIDSFPPDRYEPEDSAQWREAFETYKEVIHKKSVRS</sequence>
<protein>
    <submittedName>
        <fullName evidence="10">Rhamnulokinase</fullName>
    </submittedName>
</protein>
<evidence type="ECO:0000256" key="5">
    <source>
        <dbReference type="ARBA" id="ARBA00022840"/>
    </source>
</evidence>
<keyword evidence="7" id="KW-0684">Rhamnose metabolism</keyword>
<reference evidence="11" key="1">
    <citation type="journal article" date="2019" name="Int. J. Syst. Evol. Microbiol.">
        <title>The Global Catalogue of Microorganisms (GCM) 10K type strain sequencing project: providing services to taxonomists for standard genome sequencing and annotation.</title>
        <authorList>
            <consortium name="The Broad Institute Genomics Platform"/>
            <consortium name="The Broad Institute Genome Sequencing Center for Infectious Disease"/>
            <person name="Wu L."/>
            <person name="Ma J."/>
        </authorList>
    </citation>
    <scope>NUCLEOTIDE SEQUENCE [LARGE SCALE GENOMIC DNA]</scope>
    <source>
        <strain evidence="11">KACC 11904</strain>
    </source>
</reference>
<dbReference type="Pfam" id="PF00370">
    <property type="entry name" value="FGGY_N"/>
    <property type="match status" value="1"/>
</dbReference>
<evidence type="ECO:0000313" key="11">
    <source>
        <dbReference type="Proteomes" id="UP001596044"/>
    </source>
</evidence>
<dbReference type="InterPro" id="IPR018484">
    <property type="entry name" value="FGGY_N"/>
</dbReference>
<dbReference type="PANTHER" id="PTHR10196:SF93">
    <property type="entry name" value="L-RHAMNULOKINASE"/>
    <property type="match status" value="1"/>
</dbReference>
<dbReference type="Proteomes" id="UP001596044">
    <property type="component" value="Unassembled WGS sequence"/>
</dbReference>
<dbReference type="InterPro" id="IPR013449">
    <property type="entry name" value="Rhamnulokinase"/>
</dbReference>
<dbReference type="EMBL" id="JBHSMJ010000025">
    <property type="protein sequence ID" value="MFC5450351.1"/>
    <property type="molecule type" value="Genomic_DNA"/>
</dbReference>
<dbReference type="SUPFAM" id="SSF53067">
    <property type="entry name" value="Actin-like ATPase domain"/>
    <property type="match status" value="2"/>
</dbReference>
<evidence type="ECO:0000256" key="1">
    <source>
        <dbReference type="ARBA" id="ARBA00009156"/>
    </source>
</evidence>
<keyword evidence="6" id="KW-1015">Disulfide bond</keyword>
<proteinExistence type="inferred from homology"/>
<feature type="domain" description="Carbohydrate kinase FGGY C-terminal" evidence="9">
    <location>
        <begin position="259"/>
        <end position="450"/>
    </location>
</feature>
<organism evidence="10 11">
    <name type="scientific">Paenibacillus aestuarii</name>
    <dbReference type="NCBI Taxonomy" id="516965"/>
    <lineage>
        <taxon>Bacteria</taxon>
        <taxon>Bacillati</taxon>
        <taxon>Bacillota</taxon>
        <taxon>Bacilli</taxon>
        <taxon>Bacillales</taxon>
        <taxon>Paenibacillaceae</taxon>
        <taxon>Paenibacillus</taxon>
    </lineage>
</organism>
<evidence type="ECO:0000256" key="2">
    <source>
        <dbReference type="ARBA" id="ARBA00022679"/>
    </source>
</evidence>
<keyword evidence="4" id="KW-0418">Kinase</keyword>
<comment type="caution">
    <text evidence="10">The sequence shown here is derived from an EMBL/GenBank/DDBJ whole genome shotgun (WGS) entry which is preliminary data.</text>
</comment>
<keyword evidence="11" id="KW-1185">Reference proteome</keyword>
<keyword evidence="5" id="KW-0067">ATP-binding</keyword>
<dbReference type="CDD" id="cd07771">
    <property type="entry name" value="ASKHA_NBD_FGGY_RhaB-like"/>
    <property type="match status" value="1"/>
</dbReference>
<keyword evidence="2" id="KW-0808">Transferase</keyword>
<dbReference type="Gene3D" id="3.30.420.40">
    <property type="match status" value="2"/>
</dbReference>
<keyword evidence="3" id="KW-0547">Nucleotide-binding</keyword>
<evidence type="ECO:0000313" key="10">
    <source>
        <dbReference type="EMBL" id="MFC5450351.1"/>
    </source>
</evidence>
<evidence type="ECO:0000259" key="9">
    <source>
        <dbReference type="Pfam" id="PF02782"/>
    </source>
</evidence>